<name>A0A9D1N0I8_9CLOT</name>
<dbReference type="AlphaFoldDB" id="A0A9D1N0I8"/>
<feature type="region of interest" description="Disordered" evidence="1">
    <location>
        <begin position="153"/>
        <end position="181"/>
    </location>
</feature>
<keyword evidence="2" id="KW-0812">Transmembrane</keyword>
<protein>
    <submittedName>
        <fullName evidence="3">Uncharacterized protein</fullName>
    </submittedName>
</protein>
<proteinExistence type="predicted"/>
<sequence length="621" mass="65366">MINTKKKNQKKHKAFSLAEALITLLVICIVVMASVPVITKKRKKMENVNRNSFACYWKGNTIVGKYNLNGKVSDAQTVTETGPDGTSRTGCRFDPPTNAKNFVVTVVGGGGGGAAGKGRAESFVISGGTQSGNFTVPVDGLYKILAIGSGGAGGHTSSEQVRHKSCSQGSGGCQPPATTGSPAGMVITNDIKLDKNGQISYSLADPGWAREDNDDHASNGGDTWVTYTGNDSQTSAYRSFTIGAQGGGAGACTNYDGKDKTRWWQCTDTRYGERSRSADSCTRDGNGFYPRYGVTKKGNKESHPYIRGAHAGGAGVTNLNGFSSSDFKLHYEASSTAYGSIFEYEKPGAYRMNSSGGKATGIAYKDSDNWGRPYRNSALTYARLVEFKLWDREDLEHPIGSGGYGSGGGLKNKKACNNAYPNRCPDEGRNHKDPKGNGGYGAVSIVWNRSYAGFGGTAGQVLQLPFAQLPKNTLCFPGKGGAGGVIGHYGGYDGEYSYLKNYPTVGGGKGASEINYDSSSTYYDSKAGEVAKAQSGELANINPVTKQEGGAGGFTTLDDNGYIDNSTNYNGLTREMFANGVEIGMFTQLFGAGSGGGGGTGWIDQQGEGGDGSSGIVFIQW</sequence>
<feature type="transmembrane region" description="Helical" evidence="2">
    <location>
        <begin position="20"/>
        <end position="39"/>
    </location>
</feature>
<dbReference type="Proteomes" id="UP000886748">
    <property type="component" value="Unassembled WGS sequence"/>
</dbReference>
<evidence type="ECO:0000313" key="4">
    <source>
        <dbReference type="Proteomes" id="UP000886748"/>
    </source>
</evidence>
<keyword evidence="2" id="KW-0472">Membrane</keyword>
<reference evidence="3" key="2">
    <citation type="journal article" date="2021" name="PeerJ">
        <title>Extensive microbial diversity within the chicken gut microbiome revealed by metagenomics and culture.</title>
        <authorList>
            <person name="Gilroy R."/>
            <person name="Ravi A."/>
            <person name="Getino M."/>
            <person name="Pursley I."/>
            <person name="Horton D.L."/>
            <person name="Alikhan N.F."/>
            <person name="Baker D."/>
            <person name="Gharbi K."/>
            <person name="Hall N."/>
            <person name="Watson M."/>
            <person name="Adriaenssens E.M."/>
            <person name="Foster-Nyarko E."/>
            <person name="Jarju S."/>
            <person name="Secka A."/>
            <person name="Antonio M."/>
            <person name="Oren A."/>
            <person name="Chaudhuri R.R."/>
            <person name="La Ragione R."/>
            <person name="Hildebrand F."/>
            <person name="Pallen M.J."/>
        </authorList>
    </citation>
    <scope>NUCLEOTIDE SEQUENCE</scope>
    <source>
        <strain evidence="3">CHK154-7741</strain>
    </source>
</reference>
<evidence type="ECO:0000256" key="2">
    <source>
        <dbReference type="SAM" id="Phobius"/>
    </source>
</evidence>
<accession>A0A9D1N0I8</accession>
<dbReference type="EMBL" id="DVOD01000034">
    <property type="protein sequence ID" value="HIU92446.1"/>
    <property type="molecule type" value="Genomic_DNA"/>
</dbReference>
<evidence type="ECO:0000313" key="3">
    <source>
        <dbReference type="EMBL" id="HIU92446.1"/>
    </source>
</evidence>
<organism evidence="3 4">
    <name type="scientific">Candidatus Limenecus avicola</name>
    <dbReference type="NCBI Taxonomy" id="2840847"/>
    <lineage>
        <taxon>Bacteria</taxon>
        <taxon>Bacillati</taxon>
        <taxon>Bacillota</taxon>
        <taxon>Clostridia</taxon>
        <taxon>Eubacteriales</taxon>
        <taxon>Clostridiaceae</taxon>
        <taxon>Clostridiaceae incertae sedis</taxon>
        <taxon>Candidatus Limenecus</taxon>
    </lineage>
</organism>
<reference evidence="3" key="1">
    <citation type="submission" date="2020-10" db="EMBL/GenBank/DDBJ databases">
        <authorList>
            <person name="Gilroy R."/>
        </authorList>
    </citation>
    <scope>NUCLEOTIDE SEQUENCE</scope>
    <source>
        <strain evidence="3">CHK154-7741</strain>
    </source>
</reference>
<comment type="caution">
    <text evidence="3">The sequence shown here is derived from an EMBL/GenBank/DDBJ whole genome shotgun (WGS) entry which is preliminary data.</text>
</comment>
<keyword evidence="2" id="KW-1133">Transmembrane helix</keyword>
<gene>
    <name evidence="3" type="ORF">IAD26_04860</name>
</gene>
<evidence type="ECO:0000256" key="1">
    <source>
        <dbReference type="SAM" id="MobiDB-lite"/>
    </source>
</evidence>